<dbReference type="AlphaFoldDB" id="A0A086K0R9"/>
<sequence>MKWFCLNTHSLAEGDSVKRTPYRHMQRVNHCSALFQGKHVSTSCADFGVLVSLREVWLGDRPKDAEGYSIVHLTEGNLGHSRRWICTTMSAVRRHGTPRTHRI</sequence>
<accession>A0A086K0R9</accession>
<gene>
    <name evidence="1" type="ORF">TGDOM2_203985</name>
</gene>
<dbReference type="EMBL" id="AHZU02000968">
    <property type="protein sequence ID" value="KFG37987.1"/>
    <property type="molecule type" value="Genomic_DNA"/>
</dbReference>
<dbReference type="VEuPathDB" id="ToxoDB:TGDOM2_203985"/>
<name>A0A086K0R9_TOXGO</name>
<protein>
    <submittedName>
        <fullName evidence="1">Uncharacterized protein</fullName>
    </submittedName>
</protein>
<dbReference type="Proteomes" id="UP000028837">
    <property type="component" value="Unassembled WGS sequence"/>
</dbReference>
<evidence type="ECO:0000313" key="1">
    <source>
        <dbReference type="EMBL" id="KFG37987.1"/>
    </source>
</evidence>
<evidence type="ECO:0000313" key="2">
    <source>
        <dbReference type="Proteomes" id="UP000028837"/>
    </source>
</evidence>
<reference evidence="1 2" key="1">
    <citation type="submission" date="2014-02" db="EMBL/GenBank/DDBJ databases">
        <authorList>
            <person name="Sibley D."/>
            <person name="Venepally P."/>
            <person name="Karamycheva S."/>
            <person name="Hadjithomas M."/>
            <person name="Khan A."/>
            <person name="Brunk B."/>
            <person name="Roos D."/>
            <person name="Caler E."/>
            <person name="Lorenzi H."/>
        </authorList>
    </citation>
    <scope>NUCLEOTIDE SEQUENCE [LARGE SCALE GENOMIC DNA]</scope>
    <source>
        <strain evidence="1 2">GAB2-2007-GAL-DOM2</strain>
    </source>
</reference>
<proteinExistence type="predicted"/>
<organism evidence="1 2">
    <name type="scientific">Toxoplasma gondii GAB2-2007-GAL-DOM2</name>
    <dbReference type="NCBI Taxonomy" id="1130820"/>
    <lineage>
        <taxon>Eukaryota</taxon>
        <taxon>Sar</taxon>
        <taxon>Alveolata</taxon>
        <taxon>Apicomplexa</taxon>
        <taxon>Conoidasida</taxon>
        <taxon>Coccidia</taxon>
        <taxon>Eucoccidiorida</taxon>
        <taxon>Eimeriorina</taxon>
        <taxon>Sarcocystidae</taxon>
        <taxon>Toxoplasma</taxon>
    </lineage>
</organism>
<comment type="caution">
    <text evidence="1">The sequence shown here is derived from an EMBL/GenBank/DDBJ whole genome shotgun (WGS) entry which is preliminary data.</text>
</comment>